<dbReference type="RefSeq" id="WP_381182563.1">
    <property type="nucleotide sequence ID" value="NZ_JBHSFK010000033.1"/>
</dbReference>
<evidence type="ECO:0000313" key="2">
    <source>
        <dbReference type="Proteomes" id="UP001595839"/>
    </source>
</evidence>
<name>A0ABV9AZM2_9ACTN</name>
<dbReference type="EMBL" id="JBHSFK010000033">
    <property type="protein sequence ID" value="MFC4505279.1"/>
    <property type="molecule type" value="Genomic_DNA"/>
</dbReference>
<keyword evidence="2" id="KW-1185">Reference proteome</keyword>
<gene>
    <name evidence="1" type="ORF">ACFPIH_38420</name>
</gene>
<organism evidence="1 2">
    <name type="scientific">Streptomyces vulcanius</name>
    <dbReference type="NCBI Taxonomy" id="1441876"/>
    <lineage>
        <taxon>Bacteria</taxon>
        <taxon>Bacillati</taxon>
        <taxon>Actinomycetota</taxon>
        <taxon>Actinomycetes</taxon>
        <taxon>Kitasatosporales</taxon>
        <taxon>Streptomycetaceae</taxon>
        <taxon>Streptomyces</taxon>
    </lineage>
</organism>
<protein>
    <submittedName>
        <fullName evidence="1">Uncharacterized protein</fullName>
    </submittedName>
</protein>
<reference evidence="2" key="1">
    <citation type="journal article" date="2019" name="Int. J. Syst. Evol. Microbiol.">
        <title>The Global Catalogue of Microorganisms (GCM) 10K type strain sequencing project: providing services to taxonomists for standard genome sequencing and annotation.</title>
        <authorList>
            <consortium name="The Broad Institute Genomics Platform"/>
            <consortium name="The Broad Institute Genome Sequencing Center for Infectious Disease"/>
            <person name="Wu L."/>
            <person name="Ma J."/>
        </authorList>
    </citation>
    <scope>NUCLEOTIDE SEQUENCE [LARGE SCALE GENOMIC DNA]</scope>
    <source>
        <strain evidence="2">CGMCC 4.7177</strain>
    </source>
</reference>
<sequence>MQLADMFPGSRLKDALVTRPVPLPDGTTDTDGYIDQAKFHEATASG</sequence>
<accession>A0ABV9AZM2</accession>
<proteinExistence type="predicted"/>
<dbReference type="Proteomes" id="UP001595839">
    <property type="component" value="Unassembled WGS sequence"/>
</dbReference>
<comment type="caution">
    <text evidence="1">The sequence shown here is derived from an EMBL/GenBank/DDBJ whole genome shotgun (WGS) entry which is preliminary data.</text>
</comment>
<evidence type="ECO:0000313" key="1">
    <source>
        <dbReference type="EMBL" id="MFC4505279.1"/>
    </source>
</evidence>